<evidence type="ECO:0000313" key="2">
    <source>
        <dbReference type="EMBL" id="PWN30122.1"/>
    </source>
</evidence>
<feature type="compositionally biased region" description="Basic residues" evidence="1">
    <location>
        <begin position="1"/>
        <end position="12"/>
    </location>
</feature>
<keyword evidence="3" id="KW-1185">Reference proteome</keyword>
<protein>
    <submittedName>
        <fullName evidence="2">Uncharacterized protein</fullName>
    </submittedName>
</protein>
<gene>
    <name evidence="2" type="ORF">BDZ90DRAFT_257219</name>
</gene>
<organism evidence="2 3">
    <name type="scientific">Jaminaea rosea</name>
    <dbReference type="NCBI Taxonomy" id="1569628"/>
    <lineage>
        <taxon>Eukaryota</taxon>
        <taxon>Fungi</taxon>
        <taxon>Dikarya</taxon>
        <taxon>Basidiomycota</taxon>
        <taxon>Ustilaginomycotina</taxon>
        <taxon>Exobasidiomycetes</taxon>
        <taxon>Microstromatales</taxon>
        <taxon>Microstromatales incertae sedis</taxon>
        <taxon>Jaminaea</taxon>
    </lineage>
</organism>
<dbReference type="EMBL" id="KZ819662">
    <property type="protein sequence ID" value="PWN30122.1"/>
    <property type="molecule type" value="Genomic_DNA"/>
</dbReference>
<dbReference type="OrthoDB" id="10606169at2759"/>
<evidence type="ECO:0000313" key="3">
    <source>
        <dbReference type="Proteomes" id="UP000245884"/>
    </source>
</evidence>
<evidence type="ECO:0000256" key="1">
    <source>
        <dbReference type="SAM" id="MobiDB-lite"/>
    </source>
</evidence>
<feature type="region of interest" description="Disordered" evidence="1">
    <location>
        <begin position="167"/>
        <end position="198"/>
    </location>
</feature>
<sequence>MPSRSNRLRNRKALTGDESDDSTEEIKVPSKAPRARTARKGRAPPAEPPGRLRRLLSVLLATTLLLALYQGARLYVQSNTSARSASSTTTLGRGNVGQFVKSFWQQGRGGLIPPVPKQQQAVGGMVLHPTANDEQDAESPQVLSSDNADVRLEDLDMDTLQAAFDALYGDDGPLGPQRSKEDGSYRVVNQGRKEGLNE</sequence>
<dbReference type="RefSeq" id="XP_025364734.1">
    <property type="nucleotide sequence ID" value="XM_025507932.1"/>
</dbReference>
<dbReference type="Proteomes" id="UP000245884">
    <property type="component" value="Unassembled WGS sequence"/>
</dbReference>
<dbReference type="GeneID" id="37029755"/>
<reference evidence="2 3" key="1">
    <citation type="journal article" date="2018" name="Mol. Biol. Evol.">
        <title>Broad Genomic Sampling Reveals a Smut Pathogenic Ancestry of the Fungal Clade Ustilaginomycotina.</title>
        <authorList>
            <person name="Kijpornyongpan T."/>
            <person name="Mondo S.J."/>
            <person name="Barry K."/>
            <person name="Sandor L."/>
            <person name="Lee J."/>
            <person name="Lipzen A."/>
            <person name="Pangilinan J."/>
            <person name="LaButti K."/>
            <person name="Hainaut M."/>
            <person name="Henrissat B."/>
            <person name="Grigoriev I.V."/>
            <person name="Spatafora J.W."/>
            <person name="Aime M.C."/>
        </authorList>
    </citation>
    <scope>NUCLEOTIDE SEQUENCE [LARGE SCALE GENOMIC DNA]</scope>
    <source>
        <strain evidence="2 3">MCA 5214</strain>
    </source>
</reference>
<proteinExistence type="predicted"/>
<accession>A0A316UY33</accession>
<name>A0A316UY33_9BASI</name>
<feature type="region of interest" description="Disordered" evidence="1">
    <location>
        <begin position="1"/>
        <end position="50"/>
    </location>
</feature>
<feature type="compositionally biased region" description="Basic residues" evidence="1">
    <location>
        <begin position="33"/>
        <end position="42"/>
    </location>
</feature>
<dbReference type="AlphaFoldDB" id="A0A316UY33"/>